<organism evidence="1 2">
    <name type="scientific">Meganyctiphanes norvegica</name>
    <name type="common">Northern krill</name>
    <name type="synonym">Thysanopoda norvegica</name>
    <dbReference type="NCBI Taxonomy" id="48144"/>
    <lineage>
        <taxon>Eukaryota</taxon>
        <taxon>Metazoa</taxon>
        <taxon>Ecdysozoa</taxon>
        <taxon>Arthropoda</taxon>
        <taxon>Crustacea</taxon>
        <taxon>Multicrustacea</taxon>
        <taxon>Malacostraca</taxon>
        <taxon>Eumalacostraca</taxon>
        <taxon>Eucarida</taxon>
        <taxon>Euphausiacea</taxon>
        <taxon>Euphausiidae</taxon>
        <taxon>Meganyctiphanes</taxon>
    </lineage>
</organism>
<gene>
    <name evidence="1" type="ORF">MNOR_LOCUS3831</name>
</gene>
<feature type="non-terminal residue" evidence="1">
    <location>
        <position position="1"/>
    </location>
</feature>
<reference evidence="1 2" key="1">
    <citation type="submission" date="2024-05" db="EMBL/GenBank/DDBJ databases">
        <authorList>
            <person name="Wallberg A."/>
        </authorList>
    </citation>
    <scope>NUCLEOTIDE SEQUENCE [LARGE SCALE GENOMIC DNA]</scope>
</reference>
<protein>
    <submittedName>
        <fullName evidence="1">Uncharacterized protein</fullName>
    </submittedName>
</protein>
<evidence type="ECO:0000313" key="2">
    <source>
        <dbReference type="Proteomes" id="UP001497623"/>
    </source>
</evidence>
<dbReference type="EMBL" id="CAXKWB010001352">
    <property type="protein sequence ID" value="CAL4064079.1"/>
    <property type="molecule type" value="Genomic_DNA"/>
</dbReference>
<feature type="non-terminal residue" evidence="1">
    <location>
        <position position="110"/>
    </location>
</feature>
<dbReference type="Proteomes" id="UP001497623">
    <property type="component" value="Unassembled WGS sequence"/>
</dbReference>
<dbReference type="AlphaFoldDB" id="A0AAV2PRQ0"/>
<sequence length="110" mass="12120">QHQTFAHRLLSEISDLEDSGDIVNKAANFIAQVHESFCHSLNNKSSAEVSVVQETNTTKTIPSVAAMADVVNIFADLLQQRKQHVQKKLGNLQCAMDRVSQMENTAAGLR</sequence>
<evidence type="ECO:0000313" key="1">
    <source>
        <dbReference type="EMBL" id="CAL4064079.1"/>
    </source>
</evidence>
<proteinExistence type="predicted"/>
<comment type="caution">
    <text evidence="1">The sequence shown here is derived from an EMBL/GenBank/DDBJ whole genome shotgun (WGS) entry which is preliminary data.</text>
</comment>
<name>A0AAV2PRQ0_MEGNR</name>
<accession>A0AAV2PRQ0</accession>
<keyword evidence="2" id="KW-1185">Reference proteome</keyword>